<dbReference type="OrthoDB" id="10003345at2759"/>
<dbReference type="Proteomes" id="UP000824540">
    <property type="component" value="Unassembled WGS sequence"/>
</dbReference>
<evidence type="ECO:0000256" key="2">
    <source>
        <dbReference type="PROSITE-ProRule" id="PRU00191"/>
    </source>
</evidence>
<evidence type="ECO:0000259" key="4">
    <source>
        <dbReference type="PROSITE" id="PS50001"/>
    </source>
</evidence>
<feature type="region of interest" description="Disordered" evidence="3">
    <location>
        <begin position="40"/>
        <end position="60"/>
    </location>
</feature>
<evidence type="ECO:0000256" key="1">
    <source>
        <dbReference type="ARBA" id="ARBA00022999"/>
    </source>
</evidence>
<evidence type="ECO:0000313" key="5">
    <source>
        <dbReference type="EMBL" id="KAG9344381.1"/>
    </source>
</evidence>
<dbReference type="Gene3D" id="3.30.505.10">
    <property type="entry name" value="SH2 domain"/>
    <property type="match status" value="1"/>
</dbReference>
<feature type="domain" description="SH2" evidence="4">
    <location>
        <begin position="340"/>
        <end position="418"/>
    </location>
</feature>
<name>A0A8T2NZ16_9TELE</name>
<dbReference type="PANTHER" id="PTHR14388">
    <property type="entry name" value="T CELL-SPECIFIC ADAPTER PROTEIN TSAD"/>
    <property type="match status" value="1"/>
</dbReference>
<dbReference type="AlphaFoldDB" id="A0A8T2NZ16"/>
<keyword evidence="6" id="KW-1185">Reference proteome</keyword>
<dbReference type="SMART" id="SM00252">
    <property type="entry name" value="SH2"/>
    <property type="match status" value="1"/>
</dbReference>
<dbReference type="PANTHER" id="PTHR14388:SF7">
    <property type="entry name" value="SH2 DOMAIN-CONTAINING PROTEIN 4B"/>
    <property type="match status" value="1"/>
</dbReference>
<dbReference type="Pfam" id="PF00017">
    <property type="entry name" value="SH2"/>
    <property type="match status" value="1"/>
</dbReference>
<gene>
    <name evidence="5" type="ORF">JZ751_011050</name>
</gene>
<comment type="caution">
    <text evidence="5">The sequence shown here is derived from an EMBL/GenBank/DDBJ whole genome shotgun (WGS) entry which is preliminary data.</text>
</comment>
<keyword evidence="1 2" id="KW-0727">SH2 domain</keyword>
<dbReference type="EMBL" id="JAFBMS010000020">
    <property type="protein sequence ID" value="KAG9344381.1"/>
    <property type="molecule type" value="Genomic_DNA"/>
</dbReference>
<dbReference type="PROSITE" id="PS50001">
    <property type="entry name" value="SH2"/>
    <property type="match status" value="1"/>
</dbReference>
<dbReference type="SUPFAM" id="SSF55550">
    <property type="entry name" value="SH2 domain"/>
    <property type="match status" value="1"/>
</dbReference>
<accession>A0A8T2NZ16</accession>
<evidence type="ECO:0000313" key="6">
    <source>
        <dbReference type="Proteomes" id="UP000824540"/>
    </source>
</evidence>
<dbReference type="InterPro" id="IPR036860">
    <property type="entry name" value="SH2_dom_sf"/>
</dbReference>
<organism evidence="5 6">
    <name type="scientific">Albula glossodonta</name>
    <name type="common">roundjaw bonefish</name>
    <dbReference type="NCBI Taxonomy" id="121402"/>
    <lineage>
        <taxon>Eukaryota</taxon>
        <taxon>Metazoa</taxon>
        <taxon>Chordata</taxon>
        <taxon>Craniata</taxon>
        <taxon>Vertebrata</taxon>
        <taxon>Euteleostomi</taxon>
        <taxon>Actinopterygii</taxon>
        <taxon>Neopterygii</taxon>
        <taxon>Teleostei</taxon>
        <taxon>Albuliformes</taxon>
        <taxon>Albulidae</taxon>
        <taxon>Albula</taxon>
    </lineage>
</organism>
<dbReference type="GO" id="GO:0005737">
    <property type="term" value="C:cytoplasm"/>
    <property type="evidence" value="ECO:0007669"/>
    <property type="project" value="TreeGrafter"/>
</dbReference>
<sequence>MMQQILRDMYIDPDLLAELNEEQKHILFYKIRQEQVRRWTERESQESSPPGHPQEGGGKRVQWLLGSDGDVWVWVMGDAPGDMPYEQIVSKLMEERAKRQAQHEAQELWRAKQAEIEQKFRDAMAKEKARFVAEKWREETEDRKAAKQEEIHIQEELKGPEEPSHLKCYLRHSVFHLLTQPRVSSLPWPHSALLLVPALPFPLPKPHPTVRRSKAADEEMTRKARWARDEYRRQSLRAIEKGRVAGLSGLFQEGQGSGLGHTQRHSAMIEPSYTGHPTAGTAHHHTGLQPAAPPLYRRRQSPWVRPVRPCSRESILLWFREEQRPKQAGYERNSSSIAPWFHEILSNELLCSGCSESISLFPSPLGIISREESEAVLMNAGEGCFLVRVSELIWGYTLSYRTASGFKHFLIDASGDYYSFLGVDQMTGRPSSSALIGSWTRHSSEFDHRFHSANNGEDPEAQGMEEGELIQQWRPQLTISVGELRAVGVHRNISTL</sequence>
<evidence type="ECO:0000256" key="3">
    <source>
        <dbReference type="SAM" id="MobiDB-lite"/>
    </source>
</evidence>
<reference evidence="5" key="1">
    <citation type="thesis" date="2021" institute="BYU ScholarsArchive" country="Provo, UT, USA">
        <title>Applications of and Algorithms for Genome Assembly and Genomic Analyses with an Emphasis on Marine Teleosts.</title>
        <authorList>
            <person name="Pickett B.D."/>
        </authorList>
    </citation>
    <scope>NUCLEOTIDE SEQUENCE</scope>
    <source>
        <strain evidence="5">HI-2016</strain>
    </source>
</reference>
<dbReference type="InterPro" id="IPR000980">
    <property type="entry name" value="SH2"/>
</dbReference>
<protein>
    <recommendedName>
        <fullName evidence="4">SH2 domain-containing protein</fullName>
    </recommendedName>
</protein>
<proteinExistence type="predicted"/>